<protein>
    <recommendedName>
        <fullName evidence="17">Tricalbin</fullName>
    </recommendedName>
</protein>
<dbReference type="PIRSF" id="PIRSF037232">
    <property type="entry name" value="Tricalbin"/>
    <property type="match status" value="1"/>
</dbReference>
<feature type="domain" description="C2" evidence="13">
    <location>
        <begin position="725"/>
        <end position="855"/>
    </location>
</feature>
<dbReference type="GO" id="GO:0008289">
    <property type="term" value="F:lipid binding"/>
    <property type="evidence" value="ECO:0007669"/>
    <property type="project" value="UniProtKB-KW"/>
</dbReference>
<feature type="compositionally biased region" description="Basic and acidic residues" evidence="11">
    <location>
        <begin position="74"/>
        <end position="90"/>
    </location>
</feature>
<dbReference type="GO" id="GO:0061817">
    <property type="term" value="P:endoplasmic reticulum-plasma membrane tethering"/>
    <property type="evidence" value="ECO:0007669"/>
    <property type="project" value="InterPro"/>
</dbReference>
<dbReference type="InterPro" id="IPR037761">
    <property type="entry name" value="C2A_Tricalbin"/>
</dbReference>
<feature type="region of interest" description="Disordered" evidence="11">
    <location>
        <begin position="1381"/>
        <end position="1449"/>
    </location>
</feature>
<dbReference type="OrthoDB" id="1029639at2759"/>
<keyword evidence="16" id="KW-1185">Reference proteome</keyword>
<feature type="domain" description="SMP-LTD" evidence="14">
    <location>
        <begin position="254"/>
        <end position="459"/>
    </location>
</feature>
<evidence type="ECO:0000259" key="14">
    <source>
        <dbReference type="PROSITE" id="PS51847"/>
    </source>
</evidence>
<dbReference type="PANTHER" id="PTHR46980:SF2">
    <property type="entry name" value="TRICALBIN-1-RELATED"/>
    <property type="match status" value="1"/>
</dbReference>
<keyword evidence="4 12" id="KW-0812">Transmembrane</keyword>
<dbReference type="Pfam" id="PF24920">
    <property type="entry name" value="C2_TCB1"/>
    <property type="match status" value="1"/>
</dbReference>
<dbReference type="CDD" id="cd04052">
    <property type="entry name" value="C2B_Tricalbin-like"/>
    <property type="match status" value="1"/>
</dbReference>
<dbReference type="EMBL" id="KZ819333">
    <property type="protein sequence ID" value="PWN18970.1"/>
    <property type="molecule type" value="Genomic_DNA"/>
</dbReference>
<organism evidence="15 16">
    <name type="scientific">Pseudomicrostroma glucosiphilum</name>
    <dbReference type="NCBI Taxonomy" id="1684307"/>
    <lineage>
        <taxon>Eukaryota</taxon>
        <taxon>Fungi</taxon>
        <taxon>Dikarya</taxon>
        <taxon>Basidiomycota</taxon>
        <taxon>Ustilaginomycotina</taxon>
        <taxon>Exobasidiomycetes</taxon>
        <taxon>Microstromatales</taxon>
        <taxon>Microstromatales incertae sedis</taxon>
        <taxon>Pseudomicrostroma</taxon>
    </lineage>
</organism>
<dbReference type="SUPFAM" id="SSF49562">
    <property type="entry name" value="C2 domain (Calcium/lipid-binding domain, CaLB)"/>
    <property type="match status" value="4"/>
</dbReference>
<feature type="transmembrane region" description="Helical" evidence="12">
    <location>
        <begin position="212"/>
        <end position="229"/>
    </location>
</feature>
<evidence type="ECO:0000256" key="4">
    <source>
        <dbReference type="ARBA" id="ARBA00022692"/>
    </source>
</evidence>
<dbReference type="Pfam" id="PF25669">
    <property type="entry name" value="SMP_MUG190-like"/>
    <property type="match status" value="1"/>
</dbReference>
<dbReference type="GO" id="GO:0006869">
    <property type="term" value="P:lipid transport"/>
    <property type="evidence" value="ECO:0007669"/>
    <property type="project" value="UniProtKB-KW"/>
</dbReference>
<keyword evidence="7 12" id="KW-1133">Transmembrane helix</keyword>
<evidence type="ECO:0000256" key="7">
    <source>
        <dbReference type="ARBA" id="ARBA00022989"/>
    </source>
</evidence>
<dbReference type="PROSITE" id="PS50004">
    <property type="entry name" value="C2"/>
    <property type="match status" value="4"/>
</dbReference>
<evidence type="ECO:0000256" key="11">
    <source>
        <dbReference type="SAM" id="MobiDB-lite"/>
    </source>
</evidence>
<evidence type="ECO:0008006" key="17">
    <source>
        <dbReference type="Google" id="ProtNLM"/>
    </source>
</evidence>
<keyword evidence="5" id="KW-0677">Repeat</keyword>
<dbReference type="Pfam" id="PF00168">
    <property type="entry name" value="C2"/>
    <property type="match status" value="4"/>
</dbReference>
<comment type="subcellular location">
    <subcellularLocation>
        <location evidence="1">Endoplasmic reticulum membrane</location>
    </subcellularLocation>
</comment>
<keyword evidence="10 12" id="KW-0472">Membrane</keyword>
<keyword evidence="9" id="KW-0446">Lipid-binding</keyword>
<feature type="domain" description="C2" evidence="13">
    <location>
        <begin position="450"/>
        <end position="576"/>
    </location>
</feature>
<dbReference type="InterPro" id="IPR035892">
    <property type="entry name" value="C2_domain_sf"/>
</dbReference>
<dbReference type="InterPro" id="IPR031468">
    <property type="entry name" value="SMP_LBD"/>
</dbReference>
<dbReference type="GO" id="GO:0071944">
    <property type="term" value="C:cell periphery"/>
    <property type="evidence" value="ECO:0007669"/>
    <property type="project" value="UniProtKB-ARBA"/>
</dbReference>
<evidence type="ECO:0000256" key="2">
    <source>
        <dbReference type="ARBA" id="ARBA00022448"/>
    </source>
</evidence>
<dbReference type="SMART" id="SM00239">
    <property type="entry name" value="C2"/>
    <property type="match status" value="4"/>
</dbReference>
<evidence type="ECO:0000256" key="3">
    <source>
        <dbReference type="ARBA" id="ARBA00022553"/>
    </source>
</evidence>
<dbReference type="InterPro" id="IPR037756">
    <property type="entry name" value="C2D_Tricalbin"/>
</dbReference>
<dbReference type="InterPro" id="IPR000008">
    <property type="entry name" value="C2_dom"/>
</dbReference>
<dbReference type="CDD" id="cd04044">
    <property type="entry name" value="C2A_Tricalbin-like"/>
    <property type="match status" value="1"/>
</dbReference>
<evidence type="ECO:0000256" key="1">
    <source>
        <dbReference type="ARBA" id="ARBA00004586"/>
    </source>
</evidence>
<evidence type="ECO:0000313" key="16">
    <source>
        <dbReference type="Proteomes" id="UP000245942"/>
    </source>
</evidence>
<keyword evidence="6" id="KW-0256">Endoplasmic reticulum</keyword>
<dbReference type="PROSITE" id="PS51847">
    <property type="entry name" value="SMP"/>
    <property type="match status" value="1"/>
</dbReference>
<feature type="domain" description="C2" evidence="13">
    <location>
        <begin position="1111"/>
        <end position="1234"/>
    </location>
</feature>
<evidence type="ECO:0000256" key="6">
    <source>
        <dbReference type="ARBA" id="ARBA00022824"/>
    </source>
</evidence>
<dbReference type="GeneID" id="37012450"/>
<feature type="region of interest" description="Disordered" evidence="11">
    <location>
        <begin position="1"/>
        <end position="136"/>
    </location>
</feature>
<dbReference type="InterPro" id="IPR056910">
    <property type="entry name" value="TCB1-3_C2"/>
</dbReference>
<evidence type="ECO:0000256" key="9">
    <source>
        <dbReference type="ARBA" id="ARBA00023121"/>
    </source>
</evidence>
<feature type="domain" description="C2" evidence="13">
    <location>
        <begin position="601"/>
        <end position="721"/>
    </location>
</feature>
<dbReference type="InterPro" id="IPR017147">
    <property type="entry name" value="Tricalbin"/>
</dbReference>
<evidence type="ECO:0000259" key="13">
    <source>
        <dbReference type="PROSITE" id="PS50004"/>
    </source>
</evidence>
<feature type="transmembrane region" description="Helical" evidence="12">
    <location>
        <begin position="269"/>
        <end position="289"/>
    </location>
</feature>
<evidence type="ECO:0000256" key="8">
    <source>
        <dbReference type="ARBA" id="ARBA00023055"/>
    </source>
</evidence>
<gene>
    <name evidence="15" type="ORF">BCV69DRAFT_262445</name>
</gene>
<dbReference type="PANTHER" id="PTHR46980">
    <property type="entry name" value="TRICALBIN-1-RELATED"/>
    <property type="match status" value="1"/>
</dbReference>
<proteinExistence type="predicted"/>
<name>A0A316U195_9BASI</name>
<feature type="compositionally biased region" description="Basic residues" evidence="11">
    <location>
        <begin position="1429"/>
        <end position="1441"/>
    </location>
</feature>
<dbReference type="RefSeq" id="XP_025346130.1">
    <property type="nucleotide sequence ID" value="XM_025490716.1"/>
</dbReference>
<reference evidence="15 16" key="1">
    <citation type="journal article" date="2018" name="Mol. Biol. Evol.">
        <title>Broad Genomic Sampling Reveals a Smut Pathogenic Ancestry of the Fungal Clade Ustilaginomycotina.</title>
        <authorList>
            <person name="Kijpornyongpan T."/>
            <person name="Mondo S.J."/>
            <person name="Barry K."/>
            <person name="Sandor L."/>
            <person name="Lee J."/>
            <person name="Lipzen A."/>
            <person name="Pangilinan J."/>
            <person name="LaButti K."/>
            <person name="Hainaut M."/>
            <person name="Henrissat B."/>
            <person name="Grigoriev I.V."/>
            <person name="Spatafora J.W."/>
            <person name="Aime M.C."/>
        </authorList>
    </citation>
    <scope>NUCLEOTIDE SEQUENCE [LARGE SCALE GENOMIC DNA]</scope>
    <source>
        <strain evidence="15 16">MCA 4718</strain>
    </source>
</reference>
<dbReference type="STRING" id="1684307.A0A316U195"/>
<evidence type="ECO:0000256" key="10">
    <source>
        <dbReference type="ARBA" id="ARBA00023136"/>
    </source>
</evidence>
<keyword evidence="3" id="KW-0597">Phosphoprotein</keyword>
<dbReference type="Proteomes" id="UP000245942">
    <property type="component" value="Unassembled WGS sequence"/>
</dbReference>
<accession>A0A316U195</accession>
<keyword evidence="8" id="KW-0445">Lipid transport</keyword>
<dbReference type="CDD" id="cd04040">
    <property type="entry name" value="C2D_Tricalbin-like"/>
    <property type="match status" value="1"/>
</dbReference>
<dbReference type="Gene3D" id="2.60.40.150">
    <property type="entry name" value="C2 domain"/>
    <property type="match status" value="4"/>
</dbReference>
<evidence type="ECO:0000256" key="5">
    <source>
        <dbReference type="ARBA" id="ARBA00022737"/>
    </source>
</evidence>
<sequence>MAPKVTAIDHAAQGQVADEAPRPDSIANATARDAAETEALQAKLQSNQDAGANVMNFDEEASPEQKGAQARALAQEKVKPVNAKAKKDDTGAGIASDIGKTQHVHSTIRMSDIDRVSKSEGQKGDGTGPKAGGPSLNVSDDAIVGHTGAAKALLAGQKPLAPGEEEEAKTAWESALVGKYVPEDKLGKFWFDGASVILAVLTTYFFTRFGGGIFSMLIIGAFFTTYYNASSRRTRQRVRDDIAREMARHKMLDENETVMWMNSALTRFWAIYEPVLSATIISTVDAILVQNCPSFLDSIRLTTFTLGTKAPKIDFVRTIATKTEEEICMDWKFSFTPNDTLDLTVRQAAAKINPKIVLTVRLGRGIVGAGLPILVEDISFVGHVRLRMQLMSNFPHVQLVDISMMTPPEFDYVLKPIGGSTMGFDIGNIPGLSSFIREQVHANLGPMMYYPNMFTVNLEELLSGTPLDTAAGVLQITIWSARNLKGVKLGGGTPDPYVAITVDDKEVLAKTRHKDSTTSPQFKETKFILLKEQDIGNSFLVMALMDYNDRRPDSRLGAASFQLHTLETQPEQENLSTPVILNGKERGEVQYSLSYYPVIKPKVDANGKAEPLPQTRSGVVRLTVHQAKDLPKRSGVIGGDVNPRARVLLNGVKIKDSDALKRTLTPIWEMATEFLVTERKRAVIGVQIVDDHGLTGDPVISYLSVKLDDLLKAKERSQDWFPLTKDGRLRMSAEWKPVQMAGSLNGGSAWSPPIGAVKIWAKEAKGVKNVELGGKSDPFVRLISRGLQQDASVVRNNTLDPEWDEYLYCTVQSLQDRIGVEVMDYENNGPPRSLGIVEIQPREFASETGNLKRPYHSSGKQRRKDKLHLGRNVYKGEIEFVAEFLPAENVKISDFSGAGNEAQAKAADVTDADGDEAKAVDGTMTEANMSLDTEGSLERKGTITRATNGKASSSPDNASIRSVATAKTSDTAAVEAMTEKARAAGATMTEEQLLKCQSGIIAFNLLDGNIAKRNARLEVSFDDGYWPAFETQPSRTHGQTTFDEVGEHVIKELDWSRMMLKLRTGPRDEDVFAEFQGNTKDVLERTLNKVGELTLASDAGTHKSTVRLECRYIPCDVHLEAVESINNQGFLRIDLVNATNLRAADSGIIGGKSSDPYVCFQLNGERILKSKTIKKTLNPTWDESLGEAEIPSRVHAKAVLEIFDWDQVGTPDRLGEVVLDLNELEPFESMTKTLPITGKGAGEGGQLTFRLVFRPEFVASIRGRRGTSLNLGKTFTGGVTGVGRLGVAGVRGVGTVGLAGAKGVGTVGSAGVRGVGAVGAGVGKGAYGVAGGVGHGVGAVGKSVFGTVRGRKASVGDKQAQAAILESRGEDEMIPAVPQQAAAVDGYGQSQAHQNGDGAMRRSMSFRGAGGADSASIANESTAGASPKASKKSKFHNPFHMRKQDSGDR</sequence>
<dbReference type="CDD" id="cd21678">
    <property type="entry name" value="SMP_TCB"/>
    <property type="match status" value="1"/>
</dbReference>
<dbReference type="InterPro" id="IPR037765">
    <property type="entry name" value="C2B_Tricalbin"/>
</dbReference>
<keyword evidence="2" id="KW-0813">Transport</keyword>
<feature type="compositionally biased region" description="Basic and acidic residues" evidence="11">
    <location>
        <begin position="111"/>
        <end position="123"/>
    </location>
</feature>
<dbReference type="GO" id="GO:0005789">
    <property type="term" value="C:endoplasmic reticulum membrane"/>
    <property type="evidence" value="ECO:0007669"/>
    <property type="project" value="UniProtKB-SubCell"/>
</dbReference>
<evidence type="ECO:0000256" key="12">
    <source>
        <dbReference type="SAM" id="Phobius"/>
    </source>
</evidence>
<feature type="compositionally biased region" description="Basic residues" evidence="11">
    <location>
        <begin position="853"/>
        <end position="866"/>
    </location>
</feature>
<dbReference type="InterPro" id="IPR052455">
    <property type="entry name" value="Tricalbin_domain"/>
</dbReference>
<evidence type="ECO:0000313" key="15">
    <source>
        <dbReference type="EMBL" id="PWN18970.1"/>
    </source>
</evidence>
<feature type="region of interest" description="Disordered" evidence="11">
    <location>
        <begin position="848"/>
        <end position="867"/>
    </location>
</feature>